<evidence type="ECO:0000256" key="1">
    <source>
        <dbReference type="SAM" id="MobiDB-lite"/>
    </source>
</evidence>
<proteinExistence type="predicted"/>
<organism evidence="2 3">
    <name type="scientific">Edaphobacter aggregans</name>
    <dbReference type="NCBI Taxonomy" id="570835"/>
    <lineage>
        <taxon>Bacteria</taxon>
        <taxon>Pseudomonadati</taxon>
        <taxon>Acidobacteriota</taxon>
        <taxon>Terriglobia</taxon>
        <taxon>Terriglobales</taxon>
        <taxon>Acidobacteriaceae</taxon>
        <taxon>Edaphobacter</taxon>
    </lineage>
</organism>
<name>A0A3R9P9M0_9BACT</name>
<comment type="caution">
    <text evidence="2">The sequence shown here is derived from an EMBL/GenBank/DDBJ whole genome shotgun (WGS) entry which is preliminary data.</text>
</comment>
<protein>
    <submittedName>
        <fullName evidence="2">Uncharacterized protein</fullName>
    </submittedName>
</protein>
<reference evidence="2 3" key="1">
    <citation type="submission" date="2018-12" db="EMBL/GenBank/DDBJ databases">
        <title>Sequencing of bacterial isolates from soil warming experiment in Harvard Forest, Massachusetts, USA.</title>
        <authorList>
            <person name="Deangelis K."/>
        </authorList>
    </citation>
    <scope>NUCLEOTIDE SEQUENCE [LARGE SCALE GENOMIC DNA]</scope>
    <source>
        <strain evidence="2 3">EB153</strain>
    </source>
</reference>
<accession>A0A3R9P9M0</accession>
<dbReference type="EMBL" id="RSDW01000001">
    <property type="protein sequence ID" value="RSL16712.1"/>
    <property type="molecule type" value="Genomic_DNA"/>
</dbReference>
<dbReference type="RefSeq" id="WP_125485282.1">
    <property type="nucleotide sequence ID" value="NZ_RSDW01000001.1"/>
</dbReference>
<sequence>MSNEAPKRPWEQRVHEAGTRVEEDLRSLLNYINDEVVPDVRRNGSQALRAAAAELQRLAQRMDERAGRTSPSSPPPPKDAPKP</sequence>
<feature type="region of interest" description="Disordered" evidence="1">
    <location>
        <begin position="58"/>
        <end position="83"/>
    </location>
</feature>
<dbReference type="OrthoDB" id="123046at2"/>
<dbReference type="AlphaFoldDB" id="A0A3R9P9M0"/>
<gene>
    <name evidence="2" type="ORF">EDE15_2234</name>
</gene>
<keyword evidence="3" id="KW-1185">Reference proteome</keyword>
<dbReference type="Proteomes" id="UP000269669">
    <property type="component" value="Unassembled WGS sequence"/>
</dbReference>
<evidence type="ECO:0000313" key="2">
    <source>
        <dbReference type="EMBL" id="RSL16712.1"/>
    </source>
</evidence>
<feature type="compositionally biased region" description="Pro residues" evidence="1">
    <location>
        <begin position="72"/>
        <end position="83"/>
    </location>
</feature>
<evidence type="ECO:0000313" key="3">
    <source>
        <dbReference type="Proteomes" id="UP000269669"/>
    </source>
</evidence>